<organism evidence="2 3">
    <name type="scientific">Streptomyces crystallinus</name>
    <dbReference type="NCBI Taxonomy" id="68191"/>
    <lineage>
        <taxon>Bacteria</taxon>
        <taxon>Bacillati</taxon>
        <taxon>Actinomycetota</taxon>
        <taxon>Actinomycetes</taxon>
        <taxon>Kitasatosporales</taxon>
        <taxon>Streptomycetaceae</taxon>
        <taxon>Streptomyces</taxon>
    </lineage>
</organism>
<proteinExistence type="predicted"/>
<evidence type="ECO:0000313" key="2">
    <source>
        <dbReference type="EMBL" id="GAA0623750.1"/>
    </source>
</evidence>
<gene>
    <name evidence="2" type="ORF">GCM10010394_63120</name>
</gene>
<dbReference type="Proteomes" id="UP001500668">
    <property type="component" value="Unassembled WGS sequence"/>
</dbReference>
<dbReference type="EMBL" id="BAAACA010000052">
    <property type="protein sequence ID" value="GAA0623750.1"/>
    <property type="molecule type" value="Genomic_DNA"/>
</dbReference>
<sequence>MRRILQRIDGDALDTAVGNWLAEHERAVGQEENDDDLPLPFLAAVSGAPTTPRSEAPGVRNHWGIENKIHRVRDTTYAEDASRVRTAPHSTASLRDLAIDHLASGTPLADFPQELHDLVADSGVAWDSVGEVKRVTLVGNRISAAQGSTKDDGTHVNTLWGELAWQLGGREAYDRMAEDDEGRYQPCPVGPPHAVTPR</sequence>
<name>A0ABN1GYN8_9ACTN</name>
<comment type="caution">
    <text evidence="2">The sequence shown here is derived from an EMBL/GenBank/DDBJ whole genome shotgun (WGS) entry which is preliminary data.</text>
</comment>
<protein>
    <submittedName>
        <fullName evidence="2">Uncharacterized protein</fullName>
    </submittedName>
</protein>
<evidence type="ECO:0000313" key="3">
    <source>
        <dbReference type="Proteomes" id="UP001500668"/>
    </source>
</evidence>
<reference evidence="2 3" key="1">
    <citation type="journal article" date="2019" name="Int. J. Syst. Evol. Microbiol.">
        <title>The Global Catalogue of Microorganisms (GCM) 10K type strain sequencing project: providing services to taxonomists for standard genome sequencing and annotation.</title>
        <authorList>
            <consortium name="The Broad Institute Genomics Platform"/>
            <consortium name="The Broad Institute Genome Sequencing Center for Infectious Disease"/>
            <person name="Wu L."/>
            <person name="Ma J."/>
        </authorList>
    </citation>
    <scope>NUCLEOTIDE SEQUENCE [LARGE SCALE GENOMIC DNA]</scope>
    <source>
        <strain evidence="2 3">JCM 5067</strain>
    </source>
</reference>
<accession>A0ABN1GYN8</accession>
<keyword evidence="3" id="KW-1185">Reference proteome</keyword>
<feature type="region of interest" description="Disordered" evidence="1">
    <location>
        <begin position="177"/>
        <end position="198"/>
    </location>
</feature>
<evidence type="ECO:0000256" key="1">
    <source>
        <dbReference type="SAM" id="MobiDB-lite"/>
    </source>
</evidence>